<proteinExistence type="predicted"/>
<evidence type="ECO:0000313" key="3">
    <source>
        <dbReference type="EMBL" id="KAJ8426529.1"/>
    </source>
</evidence>
<dbReference type="InterPro" id="IPR016181">
    <property type="entry name" value="Acyl_CoA_acyltransferase"/>
</dbReference>
<evidence type="ECO:0000259" key="2">
    <source>
        <dbReference type="Pfam" id="PF23209"/>
    </source>
</evidence>
<dbReference type="SUPFAM" id="SSF55729">
    <property type="entry name" value="Acyl-CoA N-acyltransferases (Nat)"/>
    <property type="match status" value="1"/>
</dbReference>
<reference evidence="3" key="1">
    <citation type="submission" date="2022-04" db="EMBL/GenBank/DDBJ databases">
        <title>Carnegiea gigantea Genome sequencing and assembly v2.</title>
        <authorList>
            <person name="Copetti D."/>
            <person name="Sanderson M.J."/>
            <person name="Burquez A."/>
            <person name="Wojciechowski M.F."/>
        </authorList>
    </citation>
    <scope>NUCLEOTIDE SEQUENCE</scope>
    <source>
        <strain evidence="3">SGP5-SGP5p</strain>
        <tissue evidence="3">Aerial part</tissue>
    </source>
</reference>
<accession>A0A9Q1JKE5</accession>
<dbReference type="Proteomes" id="UP001153076">
    <property type="component" value="Unassembled WGS sequence"/>
</dbReference>
<dbReference type="GO" id="GO:0005634">
    <property type="term" value="C:nucleus"/>
    <property type="evidence" value="ECO:0007669"/>
    <property type="project" value="TreeGrafter"/>
</dbReference>
<dbReference type="PANTHER" id="PTHR47025:SF7">
    <property type="entry name" value="ACYL-COA N-ACYLTRANSFERASE WITH RING_FYVE_PHD-TYPE ZINC FINGER DOMAIN-CONTAINING PROTEIN"/>
    <property type="match status" value="1"/>
</dbReference>
<gene>
    <name evidence="3" type="ORF">Cgig2_022536</name>
</gene>
<dbReference type="Gene3D" id="3.40.630.30">
    <property type="match status" value="1"/>
</dbReference>
<evidence type="ECO:0000313" key="4">
    <source>
        <dbReference type="Proteomes" id="UP001153076"/>
    </source>
</evidence>
<name>A0A9Q1JKE5_9CARY</name>
<dbReference type="GO" id="GO:0003682">
    <property type="term" value="F:chromatin binding"/>
    <property type="evidence" value="ECO:0007669"/>
    <property type="project" value="TreeGrafter"/>
</dbReference>
<feature type="domain" description="Increased DNA methylation 1 C-terminal" evidence="2">
    <location>
        <begin position="15"/>
        <end position="152"/>
    </location>
</feature>
<dbReference type="Pfam" id="PF23209">
    <property type="entry name" value="IDM1_C"/>
    <property type="match status" value="1"/>
</dbReference>
<dbReference type="AlphaFoldDB" id="A0A9Q1JKE5"/>
<dbReference type="OrthoDB" id="1903104at2759"/>
<feature type="compositionally biased region" description="Basic and acidic residues" evidence="1">
    <location>
        <begin position="341"/>
        <end position="357"/>
    </location>
</feature>
<evidence type="ECO:0000256" key="1">
    <source>
        <dbReference type="SAM" id="MobiDB-lite"/>
    </source>
</evidence>
<comment type="caution">
    <text evidence="3">The sequence shown here is derived from an EMBL/GenBank/DDBJ whole genome shotgun (WGS) entry which is preliminary data.</text>
</comment>
<dbReference type="EMBL" id="JAKOGI010001276">
    <property type="protein sequence ID" value="KAJ8426529.1"/>
    <property type="molecule type" value="Genomic_DNA"/>
</dbReference>
<sequence>MYNILDVSALFVECFSPITAKSGRDLIPVMVHGRNISGQEFGGMYCILLTVRSVVVSAGLLRIFGREVAELPLVATSKEFQGKGYFLALFSRVEKLLYSLNVENLVLPAAERAKSMWVNRLGFKDMSPERLSVYTRELQLTEFNGTVMLEKKKREENRAVLKMRDDPEFSLLEAPLLYYDFGGIGKMVDTRAKASKQRNKGKHEAAEGLPWGHGASLAQSTRENSVDCPSAQQFVTTEQLGEALKQLGISLSLCEGSNRGQHQDTPLDTNKLGADTLRRMRTPCKAGMLGELSKLNKPHEKPKSVSLPPVPPLLSTRPRAGGTNGMRNKKNPPTLVTQKQEAPRKEFLCRLGPREGL</sequence>
<feature type="region of interest" description="Disordered" evidence="1">
    <location>
        <begin position="192"/>
        <end position="225"/>
    </location>
</feature>
<feature type="region of interest" description="Disordered" evidence="1">
    <location>
        <begin position="297"/>
        <end position="357"/>
    </location>
</feature>
<dbReference type="InterPro" id="IPR056511">
    <property type="entry name" value="IDM1_C"/>
</dbReference>
<dbReference type="GO" id="GO:0000977">
    <property type="term" value="F:RNA polymerase II transcription regulatory region sequence-specific DNA binding"/>
    <property type="evidence" value="ECO:0007669"/>
    <property type="project" value="TreeGrafter"/>
</dbReference>
<protein>
    <recommendedName>
        <fullName evidence="2">Increased DNA methylation 1 C-terminal domain-containing protein</fullName>
    </recommendedName>
</protein>
<dbReference type="GO" id="GO:0045944">
    <property type="term" value="P:positive regulation of transcription by RNA polymerase II"/>
    <property type="evidence" value="ECO:0007669"/>
    <property type="project" value="TreeGrafter"/>
</dbReference>
<dbReference type="GO" id="GO:0042393">
    <property type="term" value="F:histone binding"/>
    <property type="evidence" value="ECO:0007669"/>
    <property type="project" value="TreeGrafter"/>
</dbReference>
<organism evidence="3 4">
    <name type="scientific">Carnegiea gigantea</name>
    <dbReference type="NCBI Taxonomy" id="171969"/>
    <lineage>
        <taxon>Eukaryota</taxon>
        <taxon>Viridiplantae</taxon>
        <taxon>Streptophyta</taxon>
        <taxon>Embryophyta</taxon>
        <taxon>Tracheophyta</taxon>
        <taxon>Spermatophyta</taxon>
        <taxon>Magnoliopsida</taxon>
        <taxon>eudicotyledons</taxon>
        <taxon>Gunneridae</taxon>
        <taxon>Pentapetalae</taxon>
        <taxon>Caryophyllales</taxon>
        <taxon>Cactineae</taxon>
        <taxon>Cactaceae</taxon>
        <taxon>Cactoideae</taxon>
        <taxon>Echinocereeae</taxon>
        <taxon>Carnegiea</taxon>
    </lineage>
</organism>
<dbReference type="PANTHER" id="PTHR47025">
    <property type="entry name" value="AUTOIMMUNE REGULATOR"/>
    <property type="match status" value="1"/>
</dbReference>
<keyword evidence="4" id="KW-1185">Reference proteome</keyword>